<protein>
    <recommendedName>
        <fullName evidence="2">NACHT-NTPase sigma domain-containing protein</fullName>
    </recommendedName>
</protein>
<feature type="region of interest" description="Disordered" evidence="1">
    <location>
        <begin position="26"/>
        <end position="149"/>
    </location>
</feature>
<dbReference type="Pfam" id="PF17106">
    <property type="entry name" value="NACHT_sigma"/>
    <property type="match status" value="1"/>
</dbReference>
<evidence type="ECO:0000313" key="3">
    <source>
        <dbReference type="EMBL" id="RWA10088.1"/>
    </source>
</evidence>
<dbReference type="InterPro" id="IPR031353">
    <property type="entry name" value="NACHT_sigma"/>
</dbReference>
<feature type="compositionally biased region" description="Basic and acidic residues" evidence="1">
    <location>
        <begin position="81"/>
        <end position="99"/>
    </location>
</feature>
<dbReference type="SUPFAM" id="SSF53300">
    <property type="entry name" value="vWA-like"/>
    <property type="match status" value="1"/>
</dbReference>
<feature type="compositionally biased region" description="Polar residues" evidence="1">
    <location>
        <begin position="100"/>
        <end position="121"/>
    </location>
</feature>
<evidence type="ECO:0000256" key="1">
    <source>
        <dbReference type="SAM" id="MobiDB-lite"/>
    </source>
</evidence>
<accession>A0A439D6Q8</accession>
<evidence type="ECO:0000313" key="4">
    <source>
        <dbReference type="Proteomes" id="UP000286045"/>
    </source>
</evidence>
<dbReference type="Proteomes" id="UP000286045">
    <property type="component" value="Unassembled WGS sequence"/>
</dbReference>
<dbReference type="STRING" id="363999.A0A439D6Q8"/>
<dbReference type="PANTHER" id="PTHR34706">
    <property type="entry name" value="SLR1338 PROTEIN"/>
    <property type="match status" value="1"/>
</dbReference>
<evidence type="ECO:0000259" key="2">
    <source>
        <dbReference type="Pfam" id="PF17106"/>
    </source>
</evidence>
<name>A0A439D6Q8_9PEZI</name>
<feature type="domain" description="NACHT-NTPase sigma" evidence="2">
    <location>
        <begin position="100"/>
        <end position="131"/>
    </location>
</feature>
<sequence length="441" mass="48207">MPNTRKTCSGETKAGEACRAAPMTGHSFCRHHLPKPNPGQSEPPLLEPPQKALAIRSHAPASHNPEDSSDDSEDTISSSPEVEKPGKEPGKEFSSHDHSSQYNAQHSGRQSNNTGSGNQFPSARFHGNVSFRSTTNNNNNNNGHYGDIVNNSAVHVNNVTEAKQEKQPETPREYRIYITNFTSNNLSGFVFDYEELAKRAADLTNGANTNFDLDPKFAPGVVKLDVFDFMILCDNSRSMLLRPALLKSTLKRLAKIANILTPTGISLRFLNYDKDGNGDFDGLLMEDVERKFKEVGFKTGSRLGTVLRDKIVEPIIAKAQSRRLEKPVLVLIITDGKPSGENPDTLRDAIHSCKQSPDIQYYGSAAVVFIVARLGSSTSAKRFLGELENDEAIQGMVYCSADGLNRQDALPLLGDATSPPGGSERENTTRVIELLLAALPE</sequence>
<proteinExistence type="predicted"/>
<reference evidence="3 4" key="1">
    <citation type="submission" date="2018-12" db="EMBL/GenBank/DDBJ databases">
        <title>Draft genome sequence of Xylaria grammica IHI A82.</title>
        <authorList>
            <person name="Buettner E."/>
            <person name="Kellner H."/>
        </authorList>
    </citation>
    <scope>NUCLEOTIDE SEQUENCE [LARGE SCALE GENOMIC DNA]</scope>
    <source>
        <strain evidence="3 4">IHI A82</strain>
    </source>
</reference>
<dbReference type="EMBL" id="RYZI01000127">
    <property type="protein sequence ID" value="RWA10088.1"/>
    <property type="molecule type" value="Genomic_DNA"/>
</dbReference>
<dbReference type="InterPro" id="IPR036465">
    <property type="entry name" value="vWFA_dom_sf"/>
</dbReference>
<comment type="caution">
    <text evidence="3">The sequence shown here is derived from an EMBL/GenBank/DDBJ whole genome shotgun (WGS) entry which is preliminary data.</text>
</comment>
<keyword evidence="4" id="KW-1185">Reference proteome</keyword>
<gene>
    <name evidence="3" type="ORF">EKO27_g5015</name>
</gene>
<dbReference type="PANTHER" id="PTHR34706:SF3">
    <property type="entry name" value="ANKYRIN REPEAT PROTEIN (AFU_ORTHOLOGUE AFUA_7G06200)"/>
    <property type="match status" value="1"/>
</dbReference>
<organism evidence="3 4">
    <name type="scientific">Xylaria grammica</name>
    <dbReference type="NCBI Taxonomy" id="363999"/>
    <lineage>
        <taxon>Eukaryota</taxon>
        <taxon>Fungi</taxon>
        <taxon>Dikarya</taxon>
        <taxon>Ascomycota</taxon>
        <taxon>Pezizomycotina</taxon>
        <taxon>Sordariomycetes</taxon>
        <taxon>Xylariomycetidae</taxon>
        <taxon>Xylariales</taxon>
        <taxon>Xylariaceae</taxon>
        <taxon>Xylaria</taxon>
    </lineage>
</organism>
<dbReference type="AlphaFoldDB" id="A0A439D6Q8"/>